<accession>A0ABR2CBL5</accession>
<organism evidence="1 2">
    <name type="scientific">Hibiscus sabdariffa</name>
    <name type="common">roselle</name>
    <dbReference type="NCBI Taxonomy" id="183260"/>
    <lineage>
        <taxon>Eukaryota</taxon>
        <taxon>Viridiplantae</taxon>
        <taxon>Streptophyta</taxon>
        <taxon>Embryophyta</taxon>
        <taxon>Tracheophyta</taxon>
        <taxon>Spermatophyta</taxon>
        <taxon>Magnoliopsida</taxon>
        <taxon>eudicotyledons</taxon>
        <taxon>Gunneridae</taxon>
        <taxon>Pentapetalae</taxon>
        <taxon>rosids</taxon>
        <taxon>malvids</taxon>
        <taxon>Malvales</taxon>
        <taxon>Malvaceae</taxon>
        <taxon>Malvoideae</taxon>
        <taxon>Hibiscus</taxon>
    </lineage>
</organism>
<dbReference type="Proteomes" id="UP001472677">
    <property type="component" value="Unassembled WGS sequence"/>
</dbReference>
<dbReference type="EMBL" id="JBBPBM010000057">
    <property type="protein sequence ID" value="KAK8516819.1"/>
    <property type="molecule type" value="Genomic_DNA"/>
</dbReference>
<gene>
    <name evidence="1" type="ORF">V6N12_049531</name>
</gene>
<comment type="caution">
    <text evidence="1">The sequence shown here is derived from an EMBL/GenBank/DDBJ whole genome shotgun (WGS) entry which is preliminary data.</text>
</comment>
<evidence type="ECO:0000313" key="2">
    <source>
        <dbReference type="Proteomes" id="UP001472677"/>
    </source>
</evidence>
<proteinExistence type="predicted"/>
<name>A0ABR2CBL5_9ROSI</name>
<sequence>MSCKLKLFAPLGSVKNELFDWDSRAASRNSLHNQEVLKIFTSFKPKLFSPPGNVENVGKDSRATSRNSLLHQEVLKMLVRIHELQAETLHAT</sequence>
<evidence type="ECO:0000313" key="1">
    <source>
        <dbReference type="EMBL" id="KAK8516819.1"/>
    </source>
</evidence>
<protein>
    <submittedName>
        <fullName evidence="1">Uncharacterized protein</fullName>
    </submittedName>
</protein>
<keyword evidence="2" id="KW-1185">Reference proteome</keyword>
<reference evidence="1 2" key="1">
    <citation type="journal article" date="2024" name="G3 (Bethesda)">
        <title>Genome assembly of Hibiscus sabdariffa L. provides insights into metabolisms of medicinal natural products.</title>
        <authorList>
            <person name="Kim T."/>
        </authorList>
    </citation>
    <scope>NUCLEOTIDE SEQUENCE [LARGE SCALE GENOMIC DNA]</scope>
    <source>
        <strain evidence="1">TK-2024</strain>
        <tissue evidence="1">Old leaves</tissue>
    </source>
</reference>